<evidence type="ECO:0000313" key="2">
    <source>
        <dbReference type="EMBL" id="GAX79666.1"/>
    </source>
</evidence>
<keyword evidence="3" id="KW-1185">Reference proteome</keyword>
<dbReference type="AlphaFoldDB" id="A0A250X9B8"/>
<name>A0A250X9B8_9CHLO</name>
<gene>
    <name evidence="2" type="ORF">CEUSTIGMA_g7107.t1</name>
</gene>
<comment type="caution">
    <text evidence="2">The sequence shown here is derived from an EMBL/GenBank/DDBJ whole genome shotgun (WGS) entry which is preliminary data.</text>
</comment>
<reference evidence="2 3" key="1">
    <citation type="submission" date="2017-08" db="EMBL/GenBank/DDBJ databases">
        <title>Acidophilic green algal genome provides insights into adaptation to an acidic environment.</title>
        <authorList>
            <person name="Hirooka S."/>
            <person name="Hirose Y."/>
            <person name="Kanesaki Y."/>
            <person name="Higuchi S."/>
            <person name="Fujiwara T."/>
            <person name="Onuma R."/>
            <person name="Era A."/>
            <person name="Ohbayashi R."/>
            <person name="Uzuka A."/>
            <person name="Nozaki H."/>
            <person name="Yoshikawa H."/>
            <person name="Miyagishima S.Y."/>
        </authorList>
    </citation>
    <scope>NUCLEOTIDE SEQUENCE [LARGE SCALE GENOMIC DNA]</scope>
    <source>
        <strain evidence="2 3">NIES-2499</strain>
    </source>
</reference>
<accession>A0A250X9B8</accession>
<protein>
    <submittedName>
        <fullName evidence="2">Uncharacterized protein</fullName>
    </submittedName>
</protein>
<feature type="region of interest" description="Disordered" evidence="1">
    <location>
        <begin position="551"/>
        <end position="598"/>
    </location>
</feature>
<sequence>MPSSFRSSSSSNADDVMCALNIAMHGTALAALTLSGNAQSSSSPQDTLGTESQAELIHTMTTTARLITRGFQLGYGTQHTISCSLEDIDDLHYLQQQEVQPDVSGLSNELDVEGILKVPSCDVQDKKFGGDRVEAEILKVSTQCEDLQNLSSDWRRAGQMQTSPATSVTTTEPEDSELLNLKIDSRSTSAAFLCSSEQLFRVKPPENVCVPSVEHVSAISSCLKRTEGPHITNEGSGTGWQRVRDDSAIEGMWLMPMLEEQGTCSTFPSGTLGKQGCLHQISNDSSLCVRVHHALTEEGEGNKEDLQYQKYIKSEGSLLYDMGCTGEADCNVEDHNRDVEQSAERVSATAEEETPENMVDHRCLFQFMATELSNIHQRYLSRPAEDFEACLSPRRSRTSLEDMVTSSVSSPFGFQAAASQCLGNFQRTGGSRVEAQGWGNTHAPSPPDPNDDSGEGGSISRPSAKDTPASSLPDITSPGKSLDLADGATHCTGHSHAVREKEASCAGRRVFSPLPSLLERLVELQSELDNLVEDVFHEVTTYSTEAKCKMDQSSGLSDDSKGSASGPCHVERRLSRRASGSSLNSQDMQFTSHGEGDFLSSSSHNKVLAVSEEQILLSECPQLMHTGEPHTPLQISSRSLLLASNECNESGLIAQPGLHHQSTTFKSTEDVQDYSKAWGETRHAKLRATVLSLYPPDLSLRTKCGASSTAGVEEQGKAASTVGSSPTRSTGRILGSVRTPFRSINVPRSTACTSYTISSSQVSTHHNYLLGTYLAPPQQNSIGRSHASQVKFRDTAHEGPQFQADVWRQKFVQSQSFQKAKQMEIPGGSLQTDCIMLHNAVSISYRYLMPNSTIACAADQSFNGKGA</sequence>
<proteinExistence type="predicted"/>
<evidence type="ECO:0000256" key="1">
    <source>
        <dbReference type="SAM" id="MobiDB-lite"/>
    </source>
</evidence>
<feature type="region of interest" description="Disordered" evidence="1">
    <location>
        <begin position="430"/>
        <end position="486"/>
    </location>
</feature>
<dbReference type="EMBL" id="BEGY01000044">
    <property type="protein sequence ID" value="GAX79666.1"/>
    <property type="molecule type" value="Genomic_DNA"/>
</dbReference>
<feature type="region of interest" description="Disordered" evidence="1">
    <location>
        <begin position="707"/>
        <end position="733"/>
    </location>
</feature>
<organism evidence="2 3">
    <name type="scientific">Chlamydomonas eustigma</name>
    <dbReference type="NCBI Taxonomy" id="1157962"/>
    <lineage>
        <taxon>Eukaryota</taxon>
        <taxon>Viridiplantae</taxon>
        <taxon>Chlorophyta</taxon>
        <taxon>core chlorophytes</taxon>
        <taxon>Chlorophyceae</taxon>
        <taxon>CS clade</taxon>
        <taxon>Chlamydomonadales</taxon>
        <taxon>Chlamydomonadaceae</taxon>
        <taxon>Chlamydomonas</taxon>
    </lineage>
</organism>
<evidence type="ECO:0000313" key="3">
    <source>
        <dbReference type="Proteomes" id="UP000232323"/>
    </source>
</evidence>
<feature type="compositionally biased region" description="Polar residues" evidence="1">
    <location>
        <begin position="721"/>
        <end position="730"/>
    </location>
</feature>
<dbReference type="Proteomes" id="UP000232323">
    <property type="component" value="Unassembled WGS sequence"/>
</dbReference>